<dbReference type="PANTHER" id="PTHR30346:SF10">
    <property type="entry name" value="TRANSCRIPTIONAL REGULATOR OF OXIDATIVE STRESS OXYR"/>
    <property type="match status" value="1"/>
</dbReference>
<dbReference type="Proteomes" id="UP000321717">
    <property type="component" value="Unassembled WGS sequence"/>
</dbReference>
<comment type="caution">
    <text evidence="6">The sequence shown here is derived from an EMBL/GenBank/DDBJ whole genome shotgun (WGS) entry which is preliminary data.</text>
</comment>
<evidence type="ECO:0000256" key="1">
    <source>
        <dbReference type="ARBA" id="ARBA00009437"/>
    </source>
</evidence>
<evidence type="ECO:0000313" key="7">
    <source>
        <dbReference type="Proteomes" id="UP000321717"/>
    </source>
</evidence>
<dbReference type="InterPro" id="IPR036390">
    <property type="entry name" value="WH_DNA-bd_sf"/>
</dbReference>
<dbReference type="InterPro" id="IPR005119">
    <property type="entry name" value="LysR_subst-bd"/>
</dbReference>
<dbReference type="GO" id="GO:0003700">
    <property type="term" value="F:DNA-binding transcription factor activity"/>
    <property type="evidence" value="ECO:0007669"/>
    <property type="project" value="InterPro"/>
</dbReference>
<dbReference type="PANTHER" id="PTHR30346">
    <property type="entry name" value="TRANSCRIPTIONAL DUAL REGULATOR HCAR-RELATED"/>
    <property type="match status" value="1"/>
</dbReference>
<dbReference type="GO" id="GO:0032993">
    <property type="term" value="C:protein-DNA complex"/>
    <property type="evidence" value="ECO:0007669"/>
    <property type="project" value="TreeGrafter"/>
</dbReference>
<dbReference type="OrthoDB" id="9775392at2"/>
<proteinExistence type="inferred from homology"/>
<dbReference type="RefSeq" id="WP_147182303.1">
    <property type="nucleotide sequence ID" value="NZ_BJZP01000046.1"/>
</dbReference>
<dbReference type="AlphaFoldDB" id="A0A512HPW7"/>
<dbReference type="SUPFAM" id="SSF53850">
    <property type="entry name" value="Periplasmic binding protein-like II"/>
    <property type="match status" value="1"/>
</dbReference>
<keyword evidence="4" id="KW-0804">Transcription</keyword>
<dbReference type="Pfam" id="PF03466">
    <property type="entry name" value="LysR_substrate"/>
    <property type="match status" value="1"/>
</dbReference>
<evidence type="ECO:0000256" key="2">
    <source>
        <dbReference type="ARBA" id="ARBA00023015"/>
    </source>
</evidence>
<keyword evidence="2" id="KW-0805">Transcription regulation</keyword>
<protein>
    <submittedName>
        <fullName evidence="6">LysR family transcriptional regulator</fullName>
    </submittedName>
</protein>
<accession>A0A512HPW7</accession>
<evidence type="ECO:0000256" key="3">
    <source>
        <dbReference type="ARBA" id="ARBA00023125"/>
    </source>
</evidence>
<evidence type="ECO:0000313" key="6">
    <source>
        <dbReference type="EMBL" id="GEO87498.1"/>
    </source>
</evidence>
<dbReference type="InterPro" id="IPR000847">
    <property type="entry name" value="LysR_HTH_N"/>
</dbReference>
<comment type="similarity">
    <text evidence="1">Belongs to the LysR transcriptional regulatory family.</text>
</comment>
<dbReference type="GO" id="GO:0003677">
    <property type="term" value="F:DNA binding"/>
    <property type="evidence" value="ECO:0007669"/>
    <property type="project" value="UniProtKB-KW"/>
</dbReference>
<sequence>MVPLPSLRQLRYLVALADTLHFGKAADACAVTQSTLSSGIRELETLLGVPVAERTKRSVLITPLGKQVVDRARRLLQDAEAIVELGNDAARPMSRLIELGVIPTIGPFLLPRLLPQINARFPELKLALREDRTEALLERLADGRLDLLLMALPYATEGCEVFPLFADPYVFACTTANGHSTSDSIGVDEIERAPLLLLERDHCLHSHALPLLESMAGKAQNSFSATSLHTLVAMVAEGMGTTLLPQLAVRAGILQSSSVTAIPVEGEAGARIVSFVWRKQSSRADEFRKLGAFVREWAALEFAAPPTNSPASQT</sequence>
<evidence type="ECO:0000259" key="5">
    <source>
        <dbReference type="PROSITE" id="PS50931"/>
    </source>
</evidence>
<feature type="domain" description="HTH lysR-type" evidence="5">
    <location>
        <begin position="5"/>
        <end position="62"/>
    </location>
</feature>
<evidence type="ECO:0000256" key="4">
    <source>
        <dbReference type="ARBA" id="ARBA00023163"/>
    </source>
</evidence>
<keyword evidence="7" id="KW-1185">Reference proteome</keyword>
<dbReference type="InterPro" id="IPR036388">
    <property type="entry name" value="WH-like_DNA-bd_sf"/>
</dbReference>
<dbReference type="EMBL" id="BJZP01000046">
    <property type="protein sequence ID" value="GEO87498.1"/>
    <property type="molecule type" value="Genomic_DNA"/>
</dbReference>
<dbReference type="Pfam" id="PF00126">
    <property type="entry name" value="HTH_1"/>
    <property type="match status" value="1"/>
</dbReference>
<name>A0A512HPW7_9HYPH</name>
<organism evidence="6 7">
    <name type="scientific">Ciceribacter naphthalenivorans</name>
    <dbReference type="NCBI Taxonomy" id="1118451"/>
    <lineage>
        <taxon>Bacteria</taxon>
        <taxon>Pseudomonadati</taxon>
        <taxon>Pseudomonadota</taxon>
        <taxon>Alphaproteobacteria</taxon>
        <taxon>Hyphomicrobiales</taxon>
        <taxon>Rhizobiaceae</taxon>
        <taxon>Ciceribacter</taxon>
    </lineage>
</organism>
<dbReference type="PROSITE" id="PS50931">
    <property type="entry name" value="HTH_LYSR"/>
    <property type="match status" value="1"/>
</dbReference>
<dbReference type="FunFam" id="1.10.10.10:FF:000001">
    <property type="entry name" value="LysR family transcriptional regulator"/>
    <property type="match status" value="1"/>
</dbReference>
<reference evidence="6 7" key="1">
    <citation type="submission" date="2019-07" db="EMBL/GenBank/DDBJ databases">
        <title>Whole genome shotgun sequence of Rhizobium naphthalenivorans NBRC 107585.</title>
        <authorList>
            <person name="Hosoyama A."/>
            <person name="Uohara A."/>
            <person name="Ohji S."/>
            <person name="Ichikawa N."/>
        </authorList>
    </citation>
    <scope>NUCLEOTIDE SEQUENCE [LARGE SCALE GENOMIC DNA]</scope>
    <source>
        <strain evidence="6 7">NBRC 107585</strain>
    </source>
</reference>
<dbReference type="SUPFAM" id="SSF46785">
    <property type="entry name" value="Winged helix' DNA-binding domain"/>
    <property type="match status" value="1"/>
</dbReference>
<dbReference type="CDD" id="cd08411">
    <property type="entry name" value="PBP2_OxyR"/>
    <property type="match status" value="1"/>
</dbReference>
<gene>
    <name evidence="6" type="ORF">RNA01_44300</name>
</gene>
<dbReference type="Gene3D" id="3.40.190.10">
    <property type="entry name" value="Periplasmic binding protein-like II"/>
    <property type="match status" value="2"/>
</dbReference>
<keyword evidence="3" id="KW-0238">DNA-binding</keyword>
<dbReference type="Gene3D" id="1.10.10.10">
    <property type="entry name" value="Winged helix-like DNA-binding domain superfamily/Winged helix DNA-binding domain"/>
    <property type="match status" value="1"/>
</dbReference>